<dbReference type="Gene3D" id="3.40.640.10">
    <property type="entry name" value="Type I PLP-dependent aspartate aminotransferase-like (Major domain)"/>
    <property type="match status" value="1"/>
</dbReference>
<evidence type="ECO:0000313" key="11">
    <source>
        <dbReference type="Proteomes" id="UP000664218"/>
    </source>
</evidence>
<dbReference type="InterPro" id="IPR000192">
    <property type="entry name" value="Aminotrans_V_dom"/>
</dbReference>
<protein>
    <recommendedName>
        <fullName evidence="3 8">Cysteine desulfurase</fullName>
        <ecNumber evidence="3 8">2.8.1.7</ecNumber>
    </recommendedName>
</protein>
<dbReference type="GO" id="GO:0006534">
    <property type="term" value="P:cysteine metabolic process"/>
    <property type="evidence" value="ECO:0007669"/>
    <property type="project" value="UniProtKB-UniRule"/>
</dbReference>
<dbReference type="CDD" id="cd06453">
    <property type="entry name" value="SufS_like"/>
    <property type="match status" value="1"/>
</dbReference>
<dbReference type="InterPro" id="IPR020578">
    <property type="entry name" value="Aminotrans_V_PyrdxlP_BS"/>
</dbReference>
<dbReference type="InterPro" id="IPR015422">
    <property type="entry name" value="PyrdxlP-dep_Trfase_small"/>
</dbReference>
<dbReference type="NCBIfam" id="TIGR01979">
    <property type="entry name" value="sufS"/>
    <property type="match status" value="1"/>
</dbReference>
<evidence type="ECO:0000313" key="10">
    <source>
        <dbReference type="EMBL" id="MBO1263650.1"/>
    </source>
</evidence>
<dbReference type="EMBL" id="JAFNJU010000001">
    <property type="protein sequence ID" value="MBO1263650.1"/>
    <property type="molecule type" value="Genomic_DNA"/>
</dbReference>
<feature type="domain" description="Aminotransferase class V" evidence="9">
    <location>
        <begin position="24"/>
        <end position="394"/>
    </location>
</feature>
<dbReference type="RefSeq" id="WP_207598162.1">
    <property type="nucleotide sequence ID" value="NZ_JAFNJU010000001.1"/>
</dbReference>
<comment type="similarity">
    <text evidence="2 8">Belongs to the class-V pyridoxal-phosphate-dependent aminotransferase family. Csd subfamily.</text>
</comment>
<accession>A0A939H8N2</accession>
<dbReference type="Gene3D" id="3.90.1150.10">
    <property type="entry name" value="Aspartate Aminotransferase, domain 1"/>
    <property type="match status" value="1"/>
</dbReference>
<dbReference type="AlphaFoldDB" id="A0A939H8N2"/>
<evidence type="ECO:0000256" key="3">
    <source>
        <dbReference type="ARBA" id="ARBA00012239"/>
    </source>
</evidence>
<comment type="function">
    <text evidence="8">Catalyzes the removal of elemental sulfur and selenium atoms from L-cysteine, L-cystine, L-selenocysteine, and L-selenocystine to produce L-alanine.</text>
</comment>
<dbReference type="InterPro" id="IPR015424">
    <property type="entry name" value="PyrdxlP-dep_Trfase"/>
</dbReference>
<dbReference type="EC" id="2.8.1.7" evidence="3 8"/>
<dbReference type="Proteomes" id="UP000664218">
    <property type="component" value="Unassembled WGS sequence"/>
</dbReference>
<comment type="catalytic activity">
    <reaction evidence="6 8">
        <text>(sulfur carrier)-H + L-cysteine = (sulfur carrier)-SH + L-alanine</text>
        <dbReference type="Rhea" id="RHEA:43892"/>
        <dbReference type="Rhea" id="RHEA-COMP:14737"/>
        <dbReference type="Rhea" id="RHEA-COMP:14739"/>
        <dbReference type="ChEBI" id="CHEBI:29917"/>
        <dbReference type="ChEBI" id="CHEBI:35235"/>
        <dbReference type="ChEBI" id="CHEBI:57972"/>
        <dbReference type="ChEBI" id="CHEBI:64428"/>
        <dbReference type="EC" id="2.8.1.7"/>
    </reaction>
</comment>
<evidence type="ECO:0000256" key="2">
    <source>
        <dbReference type="ARBA" id="ARBA00010447"/>
    </source>
</evidence>
<evidence type="ECO:0000256" key="1">
    <source>
        <dbReference type="ARBA" id="ARBA00001933"/>
    </source>
</evidence>
<proteinExistence type="inferred from homology"/>
<keyword evidence="5 8" id="KW-0663">Pyridoxal phosphate</keyword>
<keyword evidence="11" id="KW-1185">Reference proteome</keyword>
<evidence type="ECO:0000259" key="9">
    <source>
        <dbReference type="Pfam" id="PF00266"/>
    </source>
</evidence>
<dbReference type="InterPro" id="IPR010970">
    <property type="entry name" value="Cys_dSase_SufS"/>
</dbReference>
<dbReference type="Pfam" id="PF00266">
    <property type="entry name" value="Aminotran_5"/>
    <property type="match status" value="1"/>
</dbReference>
<evidence type="ECO:0000256" key="6">
    <source>
        <dbReference type="ARBA" id="ARBA00050776"/>
    </source>
</evidence>
<reference evidence="10" key="1">
    <citation type="submission" date="2021-03" db="EMBL/GenBank/DDBJ databases">
        <title>Proteiniclasticum marinus sp. nov., isolated from tidal flat sediment.</title>
        <authorList>
            <person name="Namirimu T."/>
            <person name="Yang J.-A."/>
            <person name="Yang S.-H."/>
            <person name="Kim Y.-J."/>
            <person name="Kwon K.K."/>
        </authorList>
    </citation>
    <scope>NUCLEOTIDE SEQUENCE</scope>
    <source>
        <strain evidence="10">SCR006</strain>
    </source>
</reference>
<evidence type="ECO:0000256" key="7">
    <source>
        <dbReference type="RuleBase" id="RU004504"/>
    </source>
</evidence>
<comment type="caution">
    <text evidence="10">The sequence shown here is derived from an EMBL/GenBank/DDBJ whole genome shotgun (WGS) entry which is preliminary data.</text>
</comment>
<dbReference type="PANTHER" id="PTHR43586">
    <property type="entry name" value="CYSTEINE DESULFURASE"/>
    <property type="match status" value="1"/>
</dbReference>
<evidence type="ECO:0000256" key="5">
    <source>
        <dbReference type="ARBA" id="ARBA00022898"/>
    </source>
</evidence>
<evidence type="ECO:0000256" key="8">
    <source>
        <dbReference type="RuleBase" id="RU004506"/>
    </source>
</evidence>
<dbReference type="InterPro" id="IPR015421">
    <property type="entry name" value="PyrdxlP-dep_Trfase_major"/>
</dbReference>
<dbReference type="PANTHER" id="PTHR43586:SF8">
    <property type="entry name" value="CYSTEINE DESULFURASE 1, CHLOROPLASTIC"/>
    <property type="match status" value="1"/>
</dbReference>
<name>A0A939H8N2_9CLOT</name>
<dbReference type="GO" id="GO:0031071">
    <property type="term" value="F:cysteine desulfurase activity"/>
    <property type="evidence" value="ECO:0007669"/>
    <property type="project" value="UniProtKB-UniRule"/>
</dbReference>
<gene>
    <name evidence="10" type="ORF">J3A84_01165</name>
</gene>
<sequence>MSNLRDFREDFPILNQEVHGRKIIYLDSAATSQRPQQVLDAVMKYDHEANGNPHRGSHALSMRATEAFESVREKVRSFIGARSTKEIIFTKNATEAINLVAYSYALEHLKPGDQIVITIAEHHANLVTWQQVAKKTGAHLVYMYVDPEGRLPLGELQKIDQKTKLVACTHMSNVLGSIFPVDKVIQRGHEVGAKVLIDGAQAVAHMPVDVAELDCDFYVFSGHKMFSLTGVGVLYGKEEILEKMEPFLYGGDMIEYVYEEETSFNELPFKFEAGTQGIESVVSLGAAIDYLHEVTFEVIHEKEMELTEYALRRLQELPYIRIVGPKDLNLRGAVISFVVEDVHPHDVSMILDNYGVGVRAGHHCAQPLLRFMEVYTCSRASFAFFNTKEEIDALVDNLNEVRRWMGYGSK</sequence>
<dbReference type="PROSITE" id="PS00595">
    <property type="entry name" value="AA_TRANSFER_CLASS_5"/>
    <property type="match status" value="1"/>
</dbReference>
<comment type="cofactor">
    <cofactor evidence="1 7">
        <name>pyridoxal 5'-phosphate</name>
        <dbReference type="ChEBI" id="CHEBI:597326"/>
    </cofactor>
</comment>
<organism evidence="10 11">
    <name type="scientific">Proteiniclasticum aestuarii</name>
    <dbReference type="NCBI Taxonomy" id="2817862"/>
    <lineage>
        <taxon>Bacteria</taxon>
        <taxon>Bacillati</taxon>
        <taxon>Bacillota</taxon>
        <taxon>Clostridia</taxon>
        <taxon>Eubacteriales</taxon>
        <taxon>Clostridiaceae</taxon>
        <taxon>Proteiniclasticum</taxon>
    </lineage>
</organism>
<keyword evidence="4 8" id="KW-0808">Transferase</keyword>
<evidence type="ECO:0000256" key="4">
    <source>
        <dbReference type="ARBA" id="ARBA00022679"/>
    </source>
</evidence>
<dbReference type="SUPFAM" id="SSF53383">
    <property type="entry name" value="PLP-dependent transferases"/>
    <property type="match status" value="1"/>
</dbReference>
<dbReference type="GO" id="GO:0030170">
    <property type="term" value="F:pyridoxal phosphate binding"/>
    <property type="evidence" value="ECO:0007669"/>
    <property type="project" value="UniProtKB-UniRule"/>
</dbReference>